<sequence length="293" mass="32674">MKNFYLDNDNLQQQGECALPLKPTANTDLILKTIMDHFAFHDAPVDVKEMAESMEFYLRTRKRLMGMAKKRIMKNARSGNGDEDSICTKCEVNEKIVQVFDMCSGHGLTGMLFAACNPPKATQNNRTLVVETHLVDVVEPLSHVVLRELIADVCPWIKDNVYFHACRLEELITTNDRSTDVSIECSNENDSDTAVVAGSCPIVIATHACGKLTDQVLHQAVDMNACAIAAMPCCYTGTDKGVSYGIRRALGVAWAADIRRTQFLDDNKYHVDYATIPLEITPLNRIIMAEERL</sequence>
<dbReference type="Pfam" id="PF13679">
    <property type="entry name" value="Methyltransf_32"/>
    <property type="match status" value="1"/>
</dbReference>
<dbReference type="AlphaFoldDB" id="A0A448ZNL1"/>
<evidence type="ECO:0000313" key="3">
    <source>
        <dbReference type="Proteomes" id="UP000291116"/>
    </source>
</evidence>
<feature type="domain" description="Methyltransferase" evidence="1">
    <location>
        <begin position="196"/>
        <end position="236"/>
    </location>
</feature>
<proteinExistence type="predicted"/>
<keyword evidence="3" id="KW-1185">Reference proteome</keyword>
<dbReference type="EMBL" id="CAACVS010000564">
    <property type="protein sequence ID" value="VEU43594.1"/>
    <property type="molecule type" value="Genomic_DNA"/>
</dbReference>
<dbReference type="OrthoDB" id="42613at2759"/>
<dbReference type="InterPro" id="IPR025714">
    <property type="entry name" value="Methyltranfer_dom"/>
</dbReference>
<accession>A0A448ZNL1</accession>
<evidence type="ECO:0000259" key="1">
    <source>
        <dbReference type="Pfam" id="PF13679"/>
    </source>
</evidence>
<dbReference type="Proteomes" id="UP000291116">
    <property type="component" value="Unassembled WGS sequence"/>
</dbReference>
<name>A0A448ZNL1_9STRA</name>
<reference evidence="2 3" key="1">
    <citation type="submission" date="2019-01" db="EMBL/GenBank/DDBJ databases">
        <authorList>
            <person name="Ferrante I. M."/>
        </authorList>
    </citation>
    <scope>NUCLEOTIDE SEQUENCE [LARGE SCALE GENOMIC DNA]</scope>
    <source>
        <strain evidence="2 3">B856</strain>
    </source>
</reference>
<gene>
    <name evidence="2" type="ORF">PSNMU_V1.4_AUG-EV-PASAV3_0106290</name>
</gene>
<evidence type="ECO:0000313" key="2">
    <source>
        <dbReference type="EMBL" id="VEU43594.1"/>
    </source>
</evidence>
<organism evidence="2 3">
    <name type="scientific">Pseudo-nitzschia multistriata</name>
    <dbReference type="NCBI Taxonomy" id="183589"/>
    <lineage>
        <taxon>Eukaryota</taxon>
        <taxon>Sar</taxon>
        <taxon>Stramenopiles</taxon>
        <taxon>Ochrophyta</taxon>
        <taxon>Bacillariophyta</taxon>
        <taxon>Bacillariophyceae</taxon>
        <taxon>Bacillariophycidae</taxon>
        <taxon>Bacillariales</taxon>
        <taxon>Bacillariaceae</taxon>
        <taxon>Pseudo-nitzschia</taxon>
    </lineage>
</organism>
<protein>
    <recommendedName>
        <fullName evidence="1">Methyltransferase domain-containing protein</fullName>
    </recommendedName>
</protein>